<dbReference type="EMBL" id="BTGC01000003">
    <property type="protein sequence ID" value="GMM50155.1"/>
    <property type="molecule type" value="Genomic_DNA"/>
</dbReference>
<accession>A0AAV5RF36</accession>
<feature type="transmembrane region" description="Helical" evidence="4">
    <location>
        <begin position="224"/>
        <end position="244"/>
    </location>
</feature>
<comment type="subcellular location">
    <subcellularLocation>
        <location evidence="1">Membrane</location>
        <topology evidence="1">Multi-pass membrane protein</topology>
    </subcellularLocation>
</comment>
<feature type="domain" description="Major facilitator superfamily (MFS) profile" evidence="5">
    <location>
        <begin position="96"/>
        <end position="486"/>
    </location>
</feature>
<feature type="transmembrane region" description="Helical" evidence="4">
    <location>
        <begin position="392"/>
        <end position="416"/>
    </location>
</feature>
<evidence type="ECO:0000256" key="4">
    <source>
        <dbReference type="SAM" id="Phobius"/>
    </source>
</evidence>
<feature type="transmembrane region" description="Helical" evidence="4">
    <location>
        <begin position="367"/>
        <end position="386"/>
    </location>
</feature>
<feature type="transmembrane region" description="Helical" evidence="4">
    <location>
        <begin position="336"/>
        <end position="355"/>
    </location>
</feature>
<dbReference type="AlphaFoldDB" id="A0AAV5RF36"/>
<dbReference type="InterPro" id="IPR036259">
    <property type="entry name" value="MFS_trans_sf"/>
</dbReference>
<evidence type="ECO:0000256" key="2">
    <source>
        <dbReference type="ARBA" id="ARBA00006727"/>
    </source>
</evidence>
<comment type="caution">
    <text evidence="6">The sequence shown here is derived from an EMBL/GenBank/DDBJ whole genome shotgun (WGS) entry which is preliminary data.</text>
</comment>
<evidence type="ECO:0000256" key="1">
    <source>
        <dbReference type="ARBA" id="ARBA00004141"/>
    </source>
</evidence>
<feature type="transmembrane region" description="Helical" evidence="4">
    <location>
        <begin position="428"/>
        <end position="447"/>
    </location>
</feature>
<name>A0AAV5RF36_STABA</name>
<feature type="transmembrane region" description="Helical" evidence="4">
    <location>
        <begin position="301"/>
        <end position="324"/>
    </location>
</feature>
<keyword evidence="4" id="KW-1133">Transmembrane helix</keyword>
<feature type="transmembrane region" description="Helical" evidence="4">
    <location>
        <begin position="137"/>
        <end position="153"/>
    </location>
</feature>
<dbReference type="Gene3D" id="1.20.1250.20">
    <property type="entry name" value="MFS general substrate transporter like domains"/>
    <property type="match status" value="2"/>
</dbReference>
<dbReference type="Pfam" id="PF07690">
    <property type="entry name" value="MFS_1"/>
    <property type="match status" value="1"/>
</dbReference>
<dbReference type="Proteomes" id="UP001362899">
    <property type="component" value="Unassembled WGS sequence"/>
</dbReference>
<dbReference type="PANTHER" id="PTHR11360">
    <property type="entry name" value="MONOCARBOXYLATE TRANSPORTER"/>
    <property type="match status" value="1"/>
</dbReference>
<sequence length="486" mass="52368">MTGTDNEHQTVAGILDMNRLKKASYDGSSSVISLHTISSSQNNYDNDASSNTPPVAGPSFPAEFHDLSPSETKSKNNVTVYQDDSLENNIPNGGSKAWLVVFGAFCANITTVGFINTTGTIQEYLMTHQLKDYSDSSVGWVFSLFNFLMYFGSIQTGPFIDAYGVLPVLIPGSVLWCASLFIMSVCDQYYQFILGFSVLGGIATSFIMNPSFTVVNHWFTSKKSIALSIVAAGGSLGGCFLPIVLSTLFNTIGYGWTIRVLAFFMLALSVIACLLMRSRTTKHKVIWRELTIDISSLKEPAFAFCCLGLLLSEWAYFLPALFIVNYAKMAGFTDQGSNLMLVYMNITSSFARIFAGVMAKWFGTYNVMIVSTIMAGLSSLCIWIPAGTSYGTILAFAVVFGFFSGSCMSIAPLTVSHVASVSNYGKRYGTAYAIVSLGVLTSLPIGGALTGDQFFGCKVATGVAFLASAAAFAATRFIKAGRNPIF</sequence>
<dbReference type="GO" id="GO:0016020">
    <property type="term" value="C:membrane"/>
    <property type="evidence" value="ECO:0007669"/>
    <property type="project" value="UniProtKB-SubCell"/>
</dbReference>
<dbReference type="InterPro" id="IPR020846">
    <property type="entry name" value="MFS_dom"/>
</dbReference>
<reference evidence="6 7" key="1">
    <citation type="journal article" date="2023" name="Elife">
        <title>Identification of key yeast species and microbe-microbe interactions impacting larval growth of Drosophila in the wild.</title>
        <authorList>
            <person name="Mure A."/>
            <person name="Sugiura Y."/>
            <person name="Maeda R."/>
            <person name="Honda K."/>
            <person name="Sakurai N."/>
            <person name="Takahashi Y."/>
            <person name="Watada M."/>
            <person name="Katoh T."/>
            <person name="Gotoh A."/>
            <person name="Gotoh Y."/>
            <person name="Taniguchi I."/>
            <person name="Nakamura K."/>
            <person name="Hayashi T."/>
            <person name="Katayama T."/>
            <person name="Uemura T."/>
            <person name="Hattori Y."/>
        </authorList>
    </citation>
    <scope>NUCLEOTIDE SEQUENCE [LARGE SCALE GENOMIC DNA]</scope>
    <source>
        <strain evidence="6 7">SB-73</strain>
    </source>
</reference>
<comment type="similarity">
    <text evidence="2">Belongs to the major facilitator superfamily. Monocarboxylate porter (TC 2.A.1.13) family.</text>
</comment>
<evidence type="ECO:0000256" key="3">
    <source>
        <dbReference type="SAM" id="MobiDB-lite"/>
    </source>
</evidence>
<keyword evidence="4" id="KW-0812">Transmembrane</keyword>
<dbReference type="PROSITE" id="PS50850">
    <property type="entry name" value="MFS"/>
    <property type="match status" value="1"/>
</dbReference>
<feature type="transmembrane region" description="Helical" evidence="4">
    <location>
        <begin position="165"/>
        <end position="183"/>
    </location>
</feature>
<feature type="region of interest" description="Disordered" evidence="3">
    <location>
        <begin position="42"/>
        <end position="74"/>
    </location>
</feature>
<dbReference type="InterPro" id="IPR011701">
    <property type="entry name" value="MFS"/>
</dbReference>
<feature type="compositionally biased region" description="Basic and acidic residues" evidence="3">
    <location>
        <begin position="63"/>
        <end position="74"/>
    </location>
</feature>
<dbReference type="PANTHER" id="PTHR11360:SF177">
    <property type="entry name" value="RIBOFLAVIN TRANSPORTER MCH5"/>
    <property type="match status" value="1"/>
</dbReference>
<evidence type="ECO:0000313" key="6">
    <source>
        <dbReference type="EMBL" id="GMM50155.1"/>
    </source>
</evidence>
<evidence type="ECO:0000313" key="7">
    <source>
        <dbReference type="Proteomes" id="UP001362899"/>
    </source>
</evidence>
<keyword evidence="7" id="KW-1185">Reference proteome</keyword>
<keyword evidence="4" id="KW-0472">Membrane</keyword>
<protein>
    <recommendedName>
        <fullName evidence="5">Major facilitator superfamily (MFS) profile domain-containing protein</fullName>
    </recommendedName>
</protein>
<proteinExistence type="inferred from homology"/>
<dbReference type="GO" id="GO:0022857">
    <property type="term" value="F:transmembrane transporter activity"/>
    <property type="evidence" value="ECO:0007669"/>
    <property type="project" value="InterPro"/>
</dbReference>
<feature type="compositionally biased region" description="Polar residues" evidence="3">
    <location>
        <begin position="42"/>
        <end position="53"/>
    </location>
</feature>
<gene>
    <name evidence="6" type="ORF">DASB73_011130</name>
</gene>
<organism evidence="6 7">
    <name type="scientific">Starmerella bacillaris</name>
    <name type="common">Yeast</name>
    <name type="synonym">Candida zemplinina</name>
    <dbReference type="NCBI Taxonomy" id="1247836"/>
    <lineage>
        <taxon>Eukaryota</taxon>
        <taxon>Fungi</taxon>
        <taxon>Dikarya</taxon>
        <taxon>Ascomycota</taxon>
        <taxon>Saccharomycotina</taxon>
        <taxon>Dipodascomycetes</taxon>
        <taxon>Dipodascales</taxon>
        <taxon>Trichomonascaceae</taxon>
        <taxon>Starmerella</taxon>
    </lineage>
</organism>
<feature type="transmembrane region" description="Helical" evidence="4">
    <location>
        <begin position="256"/>
        <end position="276"/>
    </location>
</feature>
<dbReference type="SUPFAM" id="SSF103473">
    <property type="entry name" value="MFS general substrate transporter"/>
    <property type="match status" value="1"/>
</dbReference>
<evidence type="ECO:0000259" key="5">
    <source>
        <dbReference type="PROSITE" id="PS50850"/>
    </source>
</evidence>
<feature type="transmembrane region" description="Helical" evidence="4">
    <location>
        <begin position="97"/>
        <end position="117"/>
    </location>
</feature>
<feature type="transmembrane region" description="Helical" evidence="4">
    <location>
        <begin position="459"/>
        <end position="478"/>
    </location>
</feature>
<feature type="transmembrane region" description="Helical" evidence="4">
    <location>
        <begin position="189"/>
        <end position="212"/>
    </location>
</feature>
<dbReference type="InterPro" id="IPR050327">
    <property type="entry name" value="Proton-linked_MCT"/>
</dbReference>